<keyword evidence="3" id="KW-1185">Reference proteome</keyword>
<dbReference type="EMBL" id="CM016554">
    <property type="protein sequence ID" value="TKW25172.1"/>
    <property type="molecule type" value="Genomic_DNA"/>
</dbReference>
<dbReference type="Proteomes" id="UP000298652">
    <property type="component" value="Chromosome 3"/>
</dbReference>
<sequence>MLFLFCSSCSLLVLLVRMKGSKKEPYFSRGLDLCGRLGEEGEDAASVGNSRTTQLHTHAWA</sequence>
<proteinExistence type="predicted"/>
<evidence type="ECO:0008006" key="4">
    <source>
        <dbReference type="Google" id="ProtNLM"/>
    </source>
</evidence>
<evidence type="ECO:0000313" key="2">
    <source>
        <dbReference type="EMBL" id="TKW25172.1"/>
    </source>
</evidence>
<name>A0A4U6V9G9_SETVI</name>
<gene>
    <name evidence="2" type="ORF">SEVIR_3G098650v2</name>
</gene>
<dbReference type="AlphaFoldDB" id="A0A4U6V9G9"/>
<protein>
    <recommendedName>
        <fullName evidence="4">Secreted protein</fullName>
    </recommendedName>
</protein>
<feature type="signal peptide" evidence="1">
    <location>
        <begin position="1"/>
        <end position="23"/>
    </location>
</feature>
<accession>A0A4U6V9G9</accession>
<feature type="chain" id="PRO_5020944620" description="Secreted protein" evidence="1">
    <location>
        <begin position="24"/>
        <end position="61"/>
    </location>
</feature>
<keyword evidence="1" id="KW-0732">Signal</keyword>
<reference evidence="2" key="1">
    <citation type="submission" date="2019-03" db="EMBL/GenBank/DDBJ databases">
        <title>WGS assembly of Setaria viridis.</title>
        <authorList>
            <person name="Huang P."/>
            <person name="Jenkins J."/>
            <person name="Grimwood J."/>
            <person name="Barry K."/>
            <person name="Healey A."/>
            <person name="Mamidi S."/>
            <person name="Sreedasyam A."/>
            <person name="Shu S."/>
            <person name="Feldman M."/>
            <person name="Wu J."/>
            <person name="Yu Y."/>
            <person name="Chen C."/>
            <person name="Johnson J."/>
            <person name="Rokhsar D."/>
            <person name="Baxter I."/>
            <person name="Schmutz J."/>
            <person name="Brutnell T."/>
            <person name="Kellogg E."/>
        </authorList>
    </citation>
    <scope>NUCLEOTIDE SEQUENCE [LARGE SCALE GENOMIC DNA]</scope>
</reference>
<evidence type="ECO:0000313" key="3">
    <source>
        <dbReference type="Proteomes" id="UP000298652"/>
    </source>
</evidence>
<organism evidence="2 3">
    <name type="scientific">Setaria viridis</name>
    <name type="common">Green bristlegrass</name>
    <name type="synonym">Setaria italica subsp. viridis</name>
    <dbReference type="NCBI Taxonomy" id="4556"/>
    <lineage>
        <taxon>Eukaryota</taxon>
        <taxon>Viridiplantae</taxon>
        <taxon>Streptophyta</taxon>
        <taxon>Embryophyta</taxon>
        <taxon>Tracheophyta</taxon>
        <taxon>Spermatophyta</taxon>
        <taxon>Magnoliopsida</taxon>
        <taxon>Liliopsida</taxon>
        <taxon>Poales</taxon>
        <taxon>Poaceae</taxon>
        <taxon>PACMAD clade</taxon>
        <taxon>Panicoideae</taxon>
        <taxon>Panicodae</taxon>
        <taxon>Paniceae</taxon>
        <taxon>Cenchrinae</taxon>
        <taxon>Setaria</taxon>
    </lineage>
</organism>
<dbReference type="Gramene" id="TKW25172">
    <property type="protein sequence ID" value="TKW25172"/>
    <property type="gene ID" value="SEVIR_3G098650v2"/>
</dbReference>
<evidence type="ECO:0000256" key="1">
    <source>
        <dbReference type="SAM" id="SignalP"/>
    </source>
</evidence>